<accession>A0AAV9B276</accession>
<reference evidence="1" key="1">
    <citation type="journal article" date="2023" name="Nat. Commun.">
        <title>Diploid and tetraploid genomes of Acorus and the evolution of monocots.</title>
        <authorList>
            <person name="Ma L."/>
            <person name="Liu K.W."/>
            <person name="Li Z."/>
            <person name="Hsiao Y.Y."/>
            <person name="Qi Y."/>
            <person name="Fu T."/>
            <person name="Tang G.D."/>
            <person name="Zhang D."/>
            <person name="Sun W.H."/>
            <person name="Liu D.K."/>
            <person name="Li Y."/>
            <person name="Chen G.Z."/>
            <person name="Liu X.D."/>
            <person name="Liao X.Y."/>
            <person name="Jiang Y.T."/>
            <person name="Yu X."/>
            <person name="Hao Y."/>
            <person name="Huang J."/>
            <person name="Zhao X.W."/>
            <person name="Ke S."/>
            <person name="Chen Y.Y."/>
            <person name="Wu W.L."/>
            <person name="Hsu J.L."/>
            <person name="Lin Y.F."/>
            <person name="Huang M.D."/>
            <person name="Li C.Y."/>
            <person name="Huang L."/>
            <person name="Wang Z.W."/>
            <person name="Zhao X."/>
            <person name="Zhong W.Y."/>
            <person name="Peng D.H."/>
            <person name="Ahmad S."/>
            <person name="Lan S."/>
            <person name="Zhang J.S."/>
            <person name="Tsai W.C."/>
            <person name="Van de Peer Y."/>
            <person name="Liu Z.J."/>
        </authorList>
    </citation>
    <scope>NUCLEOTIDE SEQUENCE</scope>
    <source>
        <strain evidence="1">SCP</strain>
    </source>
</reference>
<dbReference type="Proteomes" id="UP001179952">
    <property type="component" value="Unassembled WGS sequence"/>
</dbReference>
<sequence>MEGPKFQIEGDPFVKKLVYNDDSRFCVVGTCNHLISASPPHTIVTQFTS</sequence>
<proteinExistence type="predicted"/>
<gene>
    <name evidence="1" type="ORF">QJS04_geneDACA023491</name>
</gene>
<comment type="caution">
    <text evidence="1">The sequence shown here is derived from an EMBL/GenBank/DDBJ whole genome shotgun (WGS) entry which is preliminary data.</text>
</comment>
<reference evidence="1" key="2">
    <citation type="submission" date="2023-06" db="EMBL/GenBank/DDBJ databases">
        <authorList>
            <person name="Ma L."/>
            <person name="Liu K.-W."/>
            <person name="Li Z."/>
            <person name="Hsiao Y.-Y."/>
            <person name="Qi Y."/>
            <person name="Fu T."/>
            <person name="Tang G."/>
            <person name="Zhang D."/>
            <person name="Sun W.-H."/>
            <person name="Liu D.-K."/>
            <person name="Li Y."/>
            <person name="Chen G.-Z."/>
            <person name="Liu X.-D."/>
            <person name="Liao X.-Y."/>
            <person name="Jiang Y.-T."/>
            <person name="Yu X."/>
            <person name="Hao Y."/>
            <person name="Huang J."/>
            <person name="Zhao X.-W."/>
            <person name="Ke S."/>
            <person name="Chen Y.-Y."/>
            <person name="Wu W.-L."/>
            <person name="Hsu J.-L."/>
            <person name="Lin Y.-F."/>
            <person name="Huang M.-D."/>
            <person name="Li C.-Y."/>
            <person name="Huang L."/>
            <person name="Wang Z.-W."/>
            <person name="Zhao X."/>
            <person name="Zhong W.-Y."/>
            <person name="Peng D.-H."/>
            <person name="Ahmad S."/>
            <person name="Lan S."/>
            <person name="Zhang J.-S."/>
            <person name="Tsai W.-C."/>
            <person name="Van De Peer Y."/>
            <person name="Liu Z.-J."/>
        </authorList>
    </citation>
    <scope>NUCLEOTIDE SEQUENCE</scope>
    <source>
        <strain evidence="1">SCP</strain>
        <tissue evidence="1">Leaves</tissue>
    </source>
</reference>
<dbReference type="AlphaFoldDB" id="A0AAV9B276"/>
<organism evidence="1 2">
    <name type="scientific">Acorus gramineus</name>
    <name type="common">Dwarf sweet flag</name>
    <dbReference type="NCBI Taxonomy" id="55184"/>
    <lineage>
        <taxon>Eukaryota</taxon>
        <taxon>Viridiplantae</taxon>
        <taxon>Streptophyta</taxon>
        <taxon>Embryophyta</taxon>
        <taxon>Tracheophyta</taxon>
        <taxon>Spermatophyta</taxon>
        <taxon>Magnoliopsida</taxon>
        <taxon>Liliopsida</taxon>
        <taxon>Acoraceae</taxon>
        <taxon>Acorus</taxon>
    </lineage>
</organism>
<keyword evidence="2" id="KW-1185">Reference proteome</keyword>
<name>A0AAV9B276_ACOGR</name>
<protein>
    <submittedName>
        <fullName evidence="1">Uncharacterized protein</fullName>
    </submittedName>
</protein>
<evidence type="ECO:0000313" key="1">
    <source>
        <dbReference type="EMBL" id="KAK1270597.1"/>
    </source>
</evidence>
<evidence type="ECO:0000313" key="2">
    <source>
        <dbReference type="Proteomes" id="UP001179952"/>
    </source>
</evidence>
<dbReference type="EMBL" id="JAUJYN010000005">
    <property type="protein sequence ID" value="KAK1270597.1"/>
    <property type="molecule type" value="Genomic_DNA"/>
</dbReference>